<proteinExistence type="predicted"/>
<evidence type="ECO:0000313" key="2">
    <source>
        <dbReference type="EMBL" id="GJN00756.1"/>
    </source>
</evidence>
<evidence type="ECO:0000313" key="3">
    <source>
        <dbReference type="Proteomes" id="UP001054889"/>
    </source>
</evidence>
<feature type="region of interest" description="Disordered" evidence="1">
    <location>
        <begin position="1"/>
        <end position="45"/>
    </location>
</feature>
<gene>
    <name evidence="2" type="primary">ga17961</name>
    <name evidence="2" type="ORF">PR202_ga17961</name>
</gene>
<feature type="region of interest" description="Disordered" evidence="1">
    <location>
        <begin position="543"/>
        <end position="586"/>
    </location>
</feature>
<dbReference type="EMBL" id="BQKI01000008">
    <property type="protein sequence ID" value="GJN00756.1"/>
    <property type="molecule type" value="Genomic_DNA"/>
</dbReference>
<keyword evidence="3" id="KW-1185">Reference proteome</keyword>
<name>A0AAV5CRS6_ELECO</name>
<feature type="compositionally biased region" description="Polar residues" evidence="1">
    <location>
        <begin position="280"/>
        <end position="295"/>
    </location>
</feature>
<reference evidence="2" key="2">
    <citation type="submission" date="2021-12" db="EMBL/GenBank/DDBJ databases">
        <title>Resequencing data analysis of finger millet.</title>
        <authorList>
            <person name="Hatakeyama M."/>
            <person name="Aluri S."/>
            <person name="Balachadran M.T."/>
            <person name="Sivarajan S.R."/>
            <person name="Poveda L."/>
            <person name="Shimizu-Inatsugi R."/>
            <person name="Schlapbach R."/>
            <person name="Sreeman S.M."/>
            <person name="Shimizu K.K."/>
        </authorList>
    </citation>
    <scope>NUCLEOTIDE SEQUENCE</scope>
</reference>
<accession>A0AAV5CRS6</accession>
<reference evidence="2" key="1">
    <citation type="journal article" date="2018" name="DNA Res.">
        <title>Multiple hybrid de novo genome assembly of finger millet, an orphan allotetraploid crop.</title>
        <authorList>
            <person name="Hatakeyama M."/>
            <person name="Aluri S."/>
            <person name="Balachadran M.T."/>
            <person name="Sivarajan S.R."/>
            <person name="Patrignani A."/>
            <person name="Gruter S."/>
            <person name="Poveda L."/>
            <person name="Shimizu-Inatsugi R."/>
            <person name="Baeten J."/>
            <person name="Francoijs K.J."/>
            <person name="Nataraja K.N."/>
            <person name="Reddy Y.A.N."/>
            <person name="Phadnis S."/>
            <person name="Ravikumar R.L."/>
            <person name="Schlapbach R."/>
            <person name="Sreeman S.M."/>
            <person name="Shimizu K.K."/>
        </authorList>
    </citation>
    <scope>NUCLEOTIDE SEQUENCE</scope>
</reference>
<evidence type="ECO:0000256" key="1">
    <source>
        <dbReference type="SAM" id="MobiDB-lite"/>
    </source>
</evidence>
<comment type="caution">
    <text evidence="2">The sequence shown here is derived from an EMBL/GenBank/DDBJ whole genome shotgun (WGS) entry which is preliminary data.</text>
</comment>
<sequence length="609" mass="64616">MRRKDSVASAGSSAHNSEASEYSGLAEGMSPQSGPPPPSVPSDFSYSGGAHYHNAFPESVGFSAVAVSSAPAMGIPAQSPILPPQVASYLPQQQQQPQVTTYVQQQQPQVASYVQQIPQSYIDPQQVQYINAQQLNVRGVPQSVNYVPVQMSQFVPSIPVTNSMSTTVAQVGTMRPVSAGTNVTASSYAFSAFADQVRTQGYGVQPVLTSTMSTPGVTNSGVIPMVVSSSTVPPLRYDDCTMCQKALPHAHSDNLIQEHGMPRAMSNPEAAPVFYSLHQDTASNKSSPSANSGATGNYVAEPRSENTVGMAQFEPTLPARIPVVQATASPDAGVLVQAPMVTLPVSTAPAQNVVFVGHPPQSRADDPFRYQQQPYSYSMQPPQGIDASTYQNLNNAVAEPLKEYAHDLPHDYSRAIDARMQAVHLGPIAPPEAGVQGKPASPHGAIDDGKVEMPPVNIDGIYKSQAGGYHMGITNAFTAPALIQEDSLAIHNEQPPSAFDGGARNVHSDVSQHPLNVPVPNNLRIPVEPPVPNERFPVRPPYPGAQVPAGPPPQHPGEMSNHLVSAPPDGRSKFPSQAATGIDQVEATREPAYTGFGKKISSNNYRAVR</sequence>
<organism evidence="2 3">
    <name type="scientific">Eleusine coracana subsp. coracana</name>
    <dbReference type="NCBI Taxonomy" id="191504"/>
    <lineage>
        <taxon>Eukaryota</taxon>
        <taxon>Viridiplantae</taxon>
        <taxon>Streptophyta</taxon>
        <taxon>Embryophyta</taxon>
        <taxon>Tracheophyta</taxon>
        <taxon>Spermatophyta</taxon>
        <taxon>Magnoliopsida</taxon>
        <taxon>Liliopsida</taxon>
        <taxon>Poales</taxon>
        <taxon>Poaceae</taxon>
        <taxon>PACMAD clade</taxon>
        <taxon>Chloridoideae</taxon>
        <taxon>Cynodonteae</taxon>
        <taxon>Eleusininae</taxon>
        <taxon>Eleusine</taxon>
    </lineage>
</organism>
<feature type="compositionally biased region" description="Pro residues" evidence="1">
    <location>
        <begin position="543"/>
        <end position="555"/>
    </location>
</feature>
<dbReference type="AlphaFoldDB" id="A0AAV5CRS6"/>
<dbReference type="Proteomes" id="UP001054889">
    <property type="component" value="Unassembled WGS sequence"/>
</dbReference>
<protein>
    <submittedName>
        <fullName evidence="2">Uncharacterized protein</fullName>
    </submittedName>
</protein>
<feature type="compositionally biased region" description="Polar residues" evidence="1">
    <location>
        <begin position="9"/>
        <end position="20"/>
    </location>
</feature>
<feature type="region of interest" description="Disordered" evidence="1">
    <location>
        <begin position="280"/>
        <end position="300"/>
    </location>
</feature>